<name>A0AAV5WQF2_9BILA</name>
<feature type="chain" id="PRO_5043607819" evidence="4">
    <location>
        <begin position="19"/>
        <end position="399"/>
    </location>
</feature>
<dbReference type="Proteomes" id="UP001432322">
    <property type="component" value="Unassembled WGS sequence"/>
</dbReference>
<evidence type="ECO:0000256" key="1">
    <source>
        <dbReference type="SAM" id="Coils"/>
    </source>
</evidence>
<keyword evidence="1" id="KW-0175">Coiled coil</keyword>
<dbReference type="AlphaFoldDB" id="A0AAV5WQF2"/>
<evidence type="ECO:0000313" key="5">
    <source>
        <dbReference type="EMBL" id="GMT34354.1"/>
    </source>
</evidence>
<comment type="caution">
    <text evidence="5">The sequence shown here is derived from an EMBL/GenBank/DDBJ whole genome shotgun (WGS) entry which is preliminary data.</text>
</comment>
<feature type="region of interest" description="Disordered" evidence="2">
    <location>
        <begin position="340"/>
        <end position="399"/>
    </location>
</feature>
<feature type="compositionally biased region" description="Basic and acidic residues" evidence="2">
    <location>
        <begin position="389"/>
        <end position="399"/>
    </location>
</feature>
<proteinExistence type="predicted"/>
<dbReference type="EMBL" id="BTSY01000006">
    <property type="protein sequence ID" value="GMT34354.1"/>
    <property type="molecule type" value="Genomic_DNA"/>
</dbReference>
<feature type="coiled-coil region" evidence="1">
    <location>
        <begin position="47"/>
        <end position="237"/>
    </location>
</feature>
<gene>
    <name evidence="5" type="ORF">PFISCL1PPCAC_25651</name>
</gene>
<evidence type="ECO:0000256" key="4">
    <source>
        <dbReference type="SAM" id="SignalP"/>
    </source>
</evidence>
<keyword evidence="6" id="KW-1185">Reference proteome</keyword>
<feature type="signal peptide" evidence="4">
    <location>
        <begin position="1"/>
        <end position="18"/>
    </location>
</feature>
<sequence length="399" mass="43995">FQMKFLLLLGLLAVSLSAQQANSTGKGLGELINEIKNIEKDLQKTVFSDIKEDIAEAAKKKKSLEEAAIDELAKKASDFKQKVTDAVAKFNEAKEAAEAKIEEQRQKMIDDFKAKVAEKKAAKEAELKEAKEKFDKFTKEVKEKLEKKKAEKEQKRQEIKAKLDELAATIKENRETRKAEKEARKAEQKQERDAFLESFKSSLQSLEEEKKMLADNYEGFKEKEEALKKELQDALGASAKANYAEAVEEYLQSNLEKEYVKRGVDAILHPDKTSVAADSVVVAAPKASLIDQLTGKSSWETVAWVLLALCIVLAIALIALIIFQVKNSGAKNGNYERLDGHNEGGAVPPMGSEKQGLLAGNPKKSAAGGYTDMEQPSASTGPSAPAVGDEVKEDQQQQF</sequence>
<organism evidence="5 6">
    <name type="scientific">Pristionchus fissidentatus</name>
    <dbReference type="NCBI Taxonomy" id="1538716"/>
    <lineage>
        <taxon>Eukaryota</taxon>
        <taxon>Metazoa</taxon>
        <taxon>Ecdysozoa</taxon>
        <taxon>Nematoda</taxon>
        <taxon>Chromadorea</taxon>
        <taxon>Rhabditida</taxon>
        <taxon>Rhabditina</taxon>
        <taxon>Diplogasteromorpha</taxon>
        <taxon>Diplogasteroidea</taxon>
        <taxon>Neodiplogasteridae</taxon>
        <taxon>Pristionchus</taxon>
    </lineage>
</organism>
<evidence type="ECO:0000256" key="3">
    <source>
        <dbReference type="SAM" id="Phobius"/>
    </source>
</evidence>
<evidence type="ECO:0000313" key="6">
    <source>
        <dbReference type="Proteomes" id="UP001432322"/>
    </source>
</evidence>
<protein>
    <submittedName>
        <fullName evidence="5">Uncharacterized protein</fullName>
    </submittedName>
</protein>
<accession>A0AAV5WQF2</accession>
<feature type="transmembrane region" description="Helical" evidence="3">
    <location>
        <begin position="302"/>
        <end position="323"/>
    </location>
</feature>
<keyword evidence="4" id="KW-0732">Signal</keyword>
<feature type="non-terminal residue" evidence="5">
    <location>
        <position position="1"/>
    </location>
</feature>
<evidence type="ECO:0000256" key="2">
    <source>
        <dbReference type="SAM" id="MobiDB-lite"/>
    </source>
</evidence>
<keyword evidence="3" id="KW-0472">Membrane</keyword>
<reference evidence="5" key="1">
    <citation type="submission" date="2023-10" db="EMBL/GenBank/DDBJ databases">
        <title>Genome assembly of Pristionchus species.</title>
        <authorList>
            <person name="Yoshida K."/>
            <person name="Sommer R.J."/>
        </authorList>
    </citation>
    <scope>NUCLEOTIDE SEQUENCE</scope>
    <source>
        <strain evidence="5">RS5133</strain>
    </source>
</reference>
<keyword evidence="3" id="KW-1133">Transmembrane helix</keyword>
<keyword evidence="3" id="KW-0812">Transmembrane</keyword>